<dbReference type="AlphaFoldDB" id="A0A7C9ACV4"/>
<feature type="region of interest" description="Disordered" evidence="1">
    <location>
        <begin position="41"/>
        <end position="80"/>
    </location>
</feature>
<evidence type="ECO:0000256" key="1">
    <source>
        <dbReference type="SAM" id="MobiDB-lite"/>
    </source>
</evidence>
<reference evidence="2" key="2">
    <citation type="submission" date="2020-07" db="EMBL/GenBank/DDBJ databases">
        <authorList>
            <person name="Vera ALvarez R."/>
            <person name="Arias-Moreno D.M."/>
            <person name="Jimenez-Jacinto V."/>
            <person name="Jimenez-Bremont J.F."/>
            <person name="Swaminathan K."/>
            <person name="Moose S.P."/>
            <person name="Guerrero-Gonzalez M.L."/>
            <person name="Marino-Ramirez L."/>
            <person name="Landsman D."/>
            <person name="Rodriguez-Kessler M."/>
            <person name="Delgado-Sanchez P."/>
        </authorList>
    </citation>
    <scope>NUCLEOTIDE SEQUENCE</scope>
    <source>
        <tissue evidence="2">Cladode</tissue>
    </source>
</reference>
<reference evidence="2" key="1">
    <citation type="journal article" date="2013" name="J. Plant Res.">
        <title>Effect of fungi and light on seed germination of three Opuntia species from semiarid lands of central Mexico.</title>
        <authorList>
            <person name="Delgado-Sanchez P."/>
            <person name="Jimenez-Bremont J.F."/>
            <person name="Guerrero-Gonzalez Mde L."/>
            <person name="Flores J."/>
        </authorList>
    </citation>
    <scope>NUCLEOTIDE SEQUENCE</scope>
    <source>
        <tissue evidence="2">Cladode</tissue>
    </source>
</reference>
<accession>A0A7C9ACV4</accession>
<proteinExistence type="predicted"/>
<protein>
    <submittedName>
        <fullName evidence="2">Uncharacterized protein</fullName>
    </submittedName>
</protein>
<dbReference type="EMBL" id="GISG01225990">
    <property type="protein sequence ID" value="MBA4665039.1"/>
    <property type="molecule type" value="Transcribed_RNA"/>
</dbReference>
<name>A0A7C9ACV4_OPUST</name>
<evidence type="ECO:0000313" key="2">
    <source>
        <dbReference type="EMBL" id="MBA4665039.1"/>
    </source>
</evidence>
<sequence>MLQPMHSKSFSFTNMQPFQVQISNLLSHGYELKGQPQLLGEVREPFPGGLERLHGGPEPGEPNKGRPPGPGCEDVEEAGPLEPLHDVEVDDVDPVFPLEGLLDCLVCSEVREFDEWADAIEDLKGREELDVMWDGRKGGVDAEAGGYEAG</sequence>
<organism evidence="2">
    <name type="scientific">Opuntia streptacantha</name>
    <name type="common">Prickly pear cactus</name>
    <name type="synonym">Opuntia cardona</name>
    <dbReference type="NCBI Taxonomy" id="393608"/>
    <lineage>
        <taxon>Eukaryota</taxon>
        <taxon>Viridiplantae</taxon>
        <taxon>Streptophyta</taxon>
        <taxon>Embryophyta</taxon>
        <taxon>Tracheophyta</taxon>
        <taxon>Spermatophyta</taxon>
        <taxon>Magnoliopsida</taxon>
        <taxon>eudicotyledons</taxon>
        <taxon>Gunneridae</taxon>
        <taxon>Pentapetalae</taxon>
        <taxon>Caryophyllales</taxon>
        <taxon>Cactineae</taxon>
        <taxon>Cactaceae</taxon>
        <taxon>Opuntioideae</taxon>
        <taxon>Opuntia</taxon>
    </lineage>
</organism>